<dbReference type="InterPro" id="IPR003808">
    <property type="entry name" value="Fe-S_metab-assoc_dom"/>
</dbReference>
<dbReference type="PANTHER" id="PTHR43597">
    <property type="entry name" value="SULFUR ACCEPTOR PROTEIN CSDE"/>
    <property type="match status" value="1"/>
</dbReference>
<organism evidence="3 4">
    <name type="scientific">Bacteriovorax antarcticus</name>
    <dbReference type="NCBI Taxonomy" id="3088717"/>
    <lineage>
        <taxon>Bacteria</taxon>
        <taxon>Pseudomonadati</taxon>
        <taxon>Bdellovibrionota</taxon>
        <taxon>Bacteriovoracia</taxon>
        <taxon>Bacteriovoracales</taxon>
        <taxon>Bacteriovoracaceae</taxon>
        <taxon>Bacteriovorax</taxon>
    </lineage>
</organism>
<dbReference type="SUPFAM" id="SSF82649">
    <property type="entry name" value="SufE/NifU"/>
    <property type="match status" value="1"/>
</dbReference>
<comment type="similarity">
    <text evidence="1">Belongs to the SufE family.</text>
</comment>
<keyword evidence="4" id="KW-1185">Reference proteome</keyword>
<dbReference type="PANTHER" id="PTHR43597:SF5">
    <property type="entry name" value="SUFE-LIKE PROTEIN 2, CHLOROPLASTIC"/>
    <property type="match status" value="1"/>
</dbReference>
<dbReference type="RefSeq" id="WP_323578500.1">
    <property type="nucleotide sequence ID" value="NZ_JAYGJQ010000003.1"/>
</dbReference>
<dbReference type="EMBL" id="JAYGJQ010000003">
    <property type="protein sequence ID" value="MEA9358196.1"/>
    <property type="molecule type" value="Genomic_DNA"/>
</dbReference>
<sequence>MITDRINTLISDFKRFSDWEERYKHLIDLGKKMPEMEESNRIPANIVKGCQSQVWIHADLHDDGKIYFQADSDASIVKGIIALLVGVYNGSTPDEILTTKPTFLEDIGLREHLSMSRANGLNSMMKQISFFAMAFKAKLAMQNK</sequence>
<reference evidence="3 4" key="1">
    <citation type="submission" date="2023-11" db="EMBL/GenBank/DDBJ databases">
        <title>A Novel Polar Bacteriovorax (B. antarcticus) Isolated from the Biocrust in Antarctica.</title>
        <authorList>
            <person name="Mun W."/>
            <person name="Choi S.Y."/>
            <person name="Mitchell R.J."/>
        </authorList>
    </citation>
    <scope>NUCLEOTIDE SEQUENCE [LARGE SCALE GENOMIC DNA]</scope>
    <source>
        <strain evidence="3 4">PP10</strain>
    </source>
</reference>
<protein>
    <submittedName>
        <fullName evidence="3">SufE family protein</fullName>
    </submittedName>
</protein>
<name>A0ABU5VYP8_9BACT</name>
<comment type="caution">
    <text evidence="3">The sequence shown here is derived from an EMBL/GenBank/DDBJ whole genome shotgun (WGS) entry which is preliminary data.</text>
</comment>
<gene>
    <name evidence="3" type="ORF">SHI21_18320</name>
</gene>
<proteinExistence type="inferred from homology"/>
<dbReference type="Gene3D" id="3.90.1010.10">
    <property type="match status" value="1"/>
</dbReference>
<feature type="domain" description="Fe-S metabolism associated" evidence="2">
    <location>
        <begin position="11"/>
        <end position="128"/>
    </location>
</feature>
<accession>A0ABU5VYP8</accession>
<dbReference type="Pfam" id="PF02657">
    <property type="entry name" value="SufE"/>
    <property type="match status" value="1"/>
</dbReference>
<evidence type="ECO:0000259" key="2">
    <source>
        <dbReference type="Pfam" id="PF02657"/>
    </source>
</evidence>
<dbReference type="Proteomes" id="UP001302274">
    <property type="component" value="Unassembled WGS sequence"/>
</dbReference>
<evidence type="ECO:0000313" key="4">
    <source>
        <dbReference type="Proteomes" id="UP001302274"/>
    </source>
</evidence>
<evidence type="ECO:0000313" key="3">
    <source>
        <dbReference type="EMBL" id="MEA9358196.1"/>
    </source>
</evidence>
<evidence type="ECO:0000256" key="1">
    <source>
        <dbReference type="ARBA" id="ARBA00010282"/>
    </source>
</evidence>